<comment type="subcellular location">
    <subcellularLocation>
        <location evidence="1">Membrane</location>
        <topology evidence="1">Multi-pass membrane protein</topology>
    </subcellularLocation>
</comment>
<organism evidence="6 7">
    <name type="scientific">Ancylobacter oerskovii</name>
    <dbReference type="NCBI Taxonomy" id="459519"/>
    <lineage>
        <taxon>Bacteria</taxon>
        <taxon>Pseudomonadati</taxon>
        <taxon>Pseudomonadota</taxon>
        <taxon>Alphaproteobacteria</taxon>
        <taxon>Hyphomicrobiales</taxon>
        <taxon>Xanthobacteraceae</taxon>
        <taxon>Ancylobacter</taxon>
    </lineage>
</organism>
<feature type="transmembrane region" description="Helical" evidence="5">
    <location>
        <begin position="57"/>
        <end position="79"/>
    </location>
</feature>
<evidence type="ECO:0000256" key="2">
    <source>
        <dbReference type="ARBA" id="ARBA00022692"/>
    </source>
</evidence>
<dbReference type="Proteomes" id="UP001597299">
    <property type="component" value="Unassembled WGS sequence"/>
</dbReference>
<protein>
    <submittedName>
        <fullName evidence="6">Dicarboxylate transporter/tellurite-resistance protein TehA</fullName>
    </submittedName>
</protein>
<evidence type="ECO:0000256" key="3">
    <source>
        <dbReference type="ARBA" id="ARBA00022989"/>
    </source>
</evidence>
<feature type="transmembrane region" description="Helical" evidence="5">
    <location>
        <begin position="295"/>
        <end position="317"/>
    </location>
</feature>
<keyword evidence="7" id="KW-1185">Reference proteome</keyword>
<feature type="transmembrane region" description="Helical" evidence="5">
    <location>
        <begin position="91"/>
        <end position="112"/>
    </location>
</feature>
<dbReference type="InterPro" id="IPR052951">
    <property type="entry name" value="Tellurite_res_ion_channel"/>
</dbReference>
<dbReference type="PANTHER" id="PTHR37955">
    <property type="entry name" value="TELLURITE RESISTANCE PROTEIN TEHA"/>
    <property type="match status" value="1"/>
</dbReference>
<feature type="transmembrane region" description="Helical" evidence="5">
    <location>
        <begin position="118"/>
        <end position="142"/>
    </location>
</feature>
<evidence type="ECO:0000313" key="6">
    <source>
        <dbReference type="EMBL" id="MFD2141353.1"/>
    </source>
</evidence>
<evidence type="ECO:0000313" key="7">
    <source>
        <dbReference type="Proteomes" id="UP001597299"/>
    </source>
</evidence>
<comment type="caution">
    <text evidence="6">The sequence shown here is derived from an EMBL/GenBank/DDBJ whole genome shotgun (WGS) entry which is preliminary data.</text>
</comment>
<sequence length="341" mass="35090">MDLQVGAGSGVRSSAAAAGLPLVPAAFFGMVLGLVGLGGSWRAAHALWGVPAAIGEALMLAGTAVWAAVTVLFALKWIFARDKALEEAAHPVQCCFIGLAGVATLLVSLAAGPYSRPAALGLLGLGALFTLGFALWRTGLLWRGERDPAHTTPVLYLPTVAGSYVTAIACGALGFTDWGQLAFGAGVFSWLAIESVLLGRLYTASPLAPALRPTLGIQLAPPTVGALAYLSVTQGPPDIFARALLGYGLLQSLLLLRLLPWILRQPLSPGYWAFTFGCTAFATAALRLVERGETGAVALLAPVLLAGATLVVAITAAHSLWQLVNGRLLPTPAPSPAATRS</sequence>
<evidence type="ECO:0000256" key="4">
    <source>
        <dbReference type="ARBA" id="ARBA00023136"/>
    </source>
</evidence>
<proteinExistence type="predicted"/>
<feature type="transmembrane region" description="Helical" evidence="5">
    <location>
        <begin position="181"/>
        <end position="203"/>
    </location>
</feature>
<gene>
    <name evidence="6" type="primary">tehA</name>
    <name evidence="6" type="ORF">ACFSNC_13135</name>
</gene>
<dbReference type="EMBL" id="JBHUHD010000001">
    <property type="protein sequence ID" value="MFD2141353.1"/>
    <property type="molecule type" value="Genomic_DNA"/>
</dbReference>
<dbReference type="PANTHER" id="PTHR37955:SF1">
    <property type="entry name" value="DEP DOMAIN-CONTAINING PROTEIN"/>
    <property type="match status" value="1"/>
</dbReference>
<dbReference type="RefSeq" id="WP_213350982.1">
    <property type="nucleotide sequence ID" value="NZ_JAHBGB010000002.1"/>
</dbReference>
<name>A0ABW4YZ19_9HYPH</name>
<keyword evidence="4 5" id="KW-0472">Membrane</keyword>
<evidence type="ECO:0000256" key="5">
    <source>
        <dbReference type="SAM" id="Phobius"/>
    </source>
</evidence>
<evidence type="ECO:0000256" key="1">
    <source>
        <dbReference type="ARBA" id="ARBA00004141"/>
    </source>
</evidence>
<dbReference type="InterPro" id="IPR004695">
    <property type="entry name" value="SLAC1/Mae1/Ssu1/TehA"/>
</dbReference>
<feature type="transmembrane region" description="Helical" evidence="5">
    <location>
        <begin position="154"/>
        <end position="175"/>
    </location>
</feature>
<dbReference type="Pfam" id="PF03595">
    <property type="entry name" value="SLAC1"/>
    <property type="match status" value="1"/>
</dbReference>
<feature type="transmembrane region" description="Helical" evidence="5">
    <location>
        <begin position="239"/>
        <end position="259"/>
    </location>
</feature>
<keyword evidence="3 5" id="KW-1133">Transmembrane helix</keyword>
<feature type="transmembrane region" description="Helical" evidence="5">
    <location>
        <begin position="215"/>
        <end position="233"/>
    </location>
</feature>
<keyword evidence="2 5" id="KW-0812">Transmembrane</keyword>
<dbReference type="Gene3D" id="1.50.10.150">
    <property type="entry name" value="Voltage-dependent anion channel"/>
    <property type="match status" value="1"/>
</dbReference>
<dbReference type="InterPro" id="IPR038665">
    <property type="entry name" value="Voltage-dep_anion_channel_sf"/>
</dbReference>
<feature type="transmembrane region" description="Helical" evidence="5">
    <location>
        <begin position="15"/>
        <end position="37"/>
    </location>
</feature>
<dbReference type="NCBIfam" id="NF008032">
    <property type="entry name" value="PRK10764.1"/>
    <property type="match status" value="1"/>
</dbReference>
<feature type="transmembrane region" description="Helical" evidence="5">
    <location>
        <begin position="271"/>
        <end position="289"/>
    </location>
</feature>
<accession>A0ABW4YZ19</accession>
<reference evidence="7" key="1">
    <citation type="journal article" date="2019" name="Int. J. Syst. Evol. Microbiol.">
        <title>The Global Catalogue of Microorganisms (GCM) 10K type strain sequencing project: providing services to taxonomists for standard genome sequencing and annotation.</title>
        <authorList>
            <consortium name="The Broad Institute Genomics Platform"/>
            <consortium name="The Broad Institute Genome Sequencing Center for Infectious Disease"/>
            <person name="Wu L."/>
            <person name="Ma J."/>
        </authorList>
    </citation>
    <scope>NUCLEOTIDE SEQUENCE [LARGE SCALE GENOMIC DNA]</scope>
    <source>
        <strain evidence="7">CCM 7435</strain>
    </source>
</reference>